<evidence type="ECO:0000256" key="1">
    <source>
        <dbReference type="SAM" id="MobiDB-lite"/>
    </source>
</evidence>
<proteinExistence type="predicted"/>
<evidence type="ECO:0000313" key="3">
    <source>
        <dbReference type="Proteomes" id="UP000774326"/>
    </source>
</evidence>
<reference evidence="2" key="1">
    <citation type="journal article" date="2021" name="Open Biol.">
        <title>Shared evolutionary footprints suggest mitochondrial oxidative damage underlies multiple complex I losses in fungi.</title>
        <authorList>
            <person name="Schikora-Tamarit M.A."/>
            <person name="Marcet-Houben M."/>
            <person name="Nosek J."/>
            <person name="Gabaldon T."/>
        </authorList>
    </citation>
    <scope>NUCLEOTIDE SEQUENCE</scope>
    <source>
        <strain evidence="2">CBS2887</strain>
    </source>
</reference>
<feature type="compositionally biased region" description="Polar residues" evidence="1">
    <location>
        <begin position="12"/>
        <end position="39"/>
    </location>
</feature>
<accession>A0A9P8QBR1</accession>
<feature type="non-terminal residue" evidence="2">
    <location>
        <position position="112"/>
    </location>
</feature>
<reference evidence="2" key="2">
    <citation type="submission" date="2021-01" db="EMBL/GenBank/DDBJ databases">
        <authorList>
            <person name="Schikora-Tamarit M.A."/>
        </authorList>
    </citation>
    <scope>NUCLEOTIDE SEQUENCE</scope>
    <source>
        <strain evidence="2">CBS2887</strain>
    </source>
</reference>
<gene>
    <name evidence="2" type="ORF">WICPIJ_002447</name>
</gene>
<evidence type="ECO:0000313" key="2">
    <source>
        <dbReference type="EMBL" id="KAH3686575.1"/>
    </source>
</evidence>
<name>A0A9P8QBR1_WICPI</name>
<dbReference type="EMBL" id="JAEUBG010001323">
    <property type="protein sequence ID" value="KAH3686575.1"/>
    <property type="molecule type" value="Genomic_DNA"/>
</dbReference>
<keyword evidence="3" id="KW-1185">Reference proteome</keyword>
<sequence>MSKRSAEEDVSQTRNTSSKTSSGSVPVNSTTANNNNEQDVNMGEFEDEFSDEFESDEEIVQIDENGNAEDDDDDEETVDASEVIKKDEEQEQAESTLYLPHRSKPLGPDEVL</sequence>
<feature type="region of interest" description="Disordered" evidence="1">
    <location>
        <begin position="1"/>
        <end position="112"/>
    </location>
</feature>
<dbReference type="AlphaFoldDB" id="A0A9P8QBR1"/>
<feature type="compositionally biased region" description="Acidic residues" evidence="1">
    <location>
        <begin position="44"/>
        <end position="79"/>
    </location>
</feature>
<dbReference type="Proteomes" id="UP000774326">
    <property type="component" value="Unassembled WGS sequence"/>
</dbReference>
<protein>
    <submittedName>
        <fullName evidence="2">Uncharacterized protein</fullName>
    </submittedName>
</protein>
<organism evidence="2 3">
    <name type="scientific">Wickerhamomyces pijperi</name>
    <name type="common">Yeast</name>
    <name type="synonym">Pichia pijperi</name>
    <dbReference type="NCBI Taxonomy" id="599730"/>
    <lineage>
        <taxon>Eukaryota</taxon>
        <taxon>Fungi</taxon>
        <taxon>Dikarya</taxon>
        <taxon>Ascomycota</taxon>
        <taxon>Saccharomycotina</taxon>
        <taxon>Saccharomycetes</taxon>
        <taxon>Phaffomycetales</taxon>
        <taxon>Wickerhamomycetaceae</taxon>
        <taxon>Wickerhamomyces</taxon>
    </lineage>
</organism>
<comment type="caution">
    <text evidence="2">The sequence shown here is derived from an EMBL/GenBank/DDBJ whole genome shotgun (WGS) entry which is preliminary data.</text>
</comment>